<evidence type="ECO:0000259" key="18">
    <source>
        <dbReference type="PROSITE" id="PS51671"/>
    </source>
</evidence>
<evidence type="ECO:0000256" key="5">
    <source>
        <dbReference type="ARBA" id="ARBA00013213"/>
    </source>
</evidence>
<dbReference type="PANTHER" id="PTHR43331">
    <property type="entry name" value="HOMOSERINE DEHYDROGENASE"/>
    <property type="match status" value="1"/>
</dbReference>
<gene>
    <name evidence="19" type="ORF">KR51_00016500</name>
</gene>
<dbReference type="FunCoup" id="U5DLN2">
    <property type="interactions" value="411"/>
</dbReference>
<dbReference type="InterPro" id="IPR001342">
    <property type="entry name" value="HDH_cat"/>
</dbReference>
<evidence type="ECO:0000256" key="2">
    <source>
        <dbReference type="ARBA" id="ARBA00005056"/>
    </source>
</evidence>
<dbReference type="PIRSF" id="PIRSF000098">
    <property type="entry name" value="Homoser_dehydrog"/>
    <property type="match status" value="1"/>
</dbReference>
<dbReference type="CDD" id="cd04881">
    <property type="entry name" value="ACT_HSDH-Hom"/>
    <property type="match status" value="1"/>
</dbReference>
<dbReference type="FunFam" id="3.30.360.10:FF:000005">
    <property type="entry name" value="Homoserine dehydrogenase"/>
    <property type="match status" value="1"/>
</dbReference>
<evidence type="ECO:0000256" key="4">
    <source>
        <dbReference type="ARBA" id="ARBA00006753"/>
    </source>
</evidence>
<comment type="cofactor">
    <cofactor evidence="1">
        <name>a metal cation</name>
        <dbReference type="ChEBI" id="CHEBI:25213"/>
    </cofactor>
</comment>
<comment type="caution">
    <text evidence="19">The sequence shown here is derived from an EMBL/GenBank/DDBJ whole genome shotgun (WGS) entry which is preliminary data.</text>
</comment>
<dbReference type="UniPathway" id="UPA00050">
    <property type="reaction ID" value="UER00063"/>
</dbReference>
<dbReference type="PROSITE" id="PS51671">
    <property type="entry name" value="ACT"/>
    <property type="match status" value="1"/>
</dbReference>
<dbReference type="SUPFAM" id="SSF51735">
    <property type="entry name" value="NAD(P)-binding Rossmann-fold domains"/>
    <property type="match status" value="1"/>
</dbReference>
<sequence length="466" mass="49275">MAAFDVAKLEVGNDGQSPRRRSVFIGHAGERVVALRVGLLGLGTVGSGTAAILLDPSQRHPLVRELVIARAGVRSLEKQRSISLPAELLTTDLDAIVSDPNVDIVVEVLGGLEPARSLILKAIAHGKHVVTANKAAIARYGDEIFAAARAAGVYVAIEAAVGGGIPTIQPLKHALSVNRIRRVLGIVNGTTNYILTRMATEGADFAEVLADAQRLGYAEADPTADVDGLDAADKIAILAAIAFSDRVKLDDIHCEGIRQIGATDIGYAERLGFAIKLLAIAQREAGNTNDDALQVRVHPTLVPREHPLASINGVNNAIFIEGDPIGEVMLFGPGAGAGPTASAVVADLVSLVALMKTQPQGTDLHGLMSYMRQADCRIVPITELVTRFYARIDCIDRPGVIGYLGTTFGKHDVSLESIVQTDRREGLAEIVVVTHDVREGNFRDALAELASGAIEQIAIPSVLRVL</sequence>
<dbReference type="UniPathway" id="UPA00051">
    <property type="reaction ID" value="UER00465"/>
</dbReference>
<keyword evidence="9 15" id="KW-0521">NADP</keyword>
<comment type="similarity">
    <text evidence="4 17">Belongs to the homoserine dehydrogenase family.</text>
</comment>
<keyword evidence="8 16" id="KW-0791">Threonine biosynthesis</keyword>
<keyword evidence="20" id="KW-1185">Reference proteome</keyword>
<comment type="catalytic activity">
    <reaction evidence="13">
        <text>L-homoserine + NADP(+) = L-aspartate 4-semialdehyde + NADPH + H(+)</text>
        <dbReference type="Rhea" id="RHEA:15761"/>
        <dbReference type="ChEBI" id="CHEBI:15378"/>
        <dbReference type="ChEBI" id="CHEBI:57476"/>
        <dbReference type="ChEBI" id="CHEBI:57783"/>
        <dbReference type="ChEBI" id="CHEBI:58349"/>
        <dbReference type="ChEBI" id="CHEBI:537519"/>
        <dbReference type="EC" id="1.1.1.3"/>
    </reaction>
    <physiologicalReaction direction="right-to-left" evidence="13">
        <dbReference type="Rhea" id="RHEA:15763"/>
    </physiologicalReaction>
</comment>
<reference evidence="19 20" key="1">
    <citation type="submission" date="2013-05" db="EMBL/GenBank/DDBJ databases">
        <title>Draft genome sequence of Rubidibacter lacunae KORDI 51-2.</title>
        <authorList>
            <person name="Choi D.H."/>
            <person name="Noh J.H."/>
            <person name="Kwon K.-K."/>
            <person name="Lee J.-H."/>
            <person name="Ryu J.-Y."/>
        </authorList>
    </citation>
    <scope>NUCLEOTIDE SEQUENCE [LARGE SCALE GENOMIC DNA]</scope>
    <source>
        <strain evidence="19 20">KORDI 51-2</strain>
    </source>
</reference>
<feature type="binding site" evidence="15">
    <location>
        <position position="219"/>
    </location>
    <ligand>
        <name>L-homoserine</name>
        <dbReference type="ChEBI" id="CHEBI:57476"/>
    </ligand>
</feature>
<evidence type="ECO:0000256" key="7">
    <source>
        <dbReference type="ARBA" id="ARBA00022605"/>
    </source>
</evidence>
<dbReference type="Gene3D" id="3.30.70.260">
    <property type="match status" value="1"/>
</dbReference>
<dbReference type="Proteomes" id="UP000016960">
    <property type="component" value="Unassembled WGS sequence"/>
</dbReference>
<dbReference type="InParanoid" id="U5DLN2"/>
<dbReference type="SUPFAM" id="SSF55021">
    <property type="entry name" value="ACT-like"/>
    <property type="match status" value="1"/>
</dbReference>
<evidence type="ECO:0000256" key="16">
    <source>
        <dbReference type="RuleBase" id="RU000579"/>
    </source>
</evidence>
<evidence type="ECO:0000256" key="17">
    <source>
        <dbReference type="RuleBase" id="RU004171"/>
    </source>
</evidence>
<evidence type="ECO:0000256" key="10">
    <source>
        <dbReference type="ARBA" id="ARBA00023002"/>
    </source>
</evidence>
<evidence type="ECO:0000313" key="19">
    <source>
        <dbReference type="EMBL" id="ERN41797.1"/>
    </source>
</evidence>
<dbReference type="InterPro" id="IPR036291">
    <property type="entry name" value="NAD(P)-bd_dom_sf"/>
</dbReference>
<dbReference type="EMBL" id="ASSJ01000041">
    <property type="protein sequence ID" value="ERN41797.1"/>
    <property type="molecule type" value="Genomic_DNA"/>
</dbReference>
<dbReference type="NCBIfam" id="NF004976">
    <property type="entry name" value="PRK06349.1"/>
    <property type="match status" value="1"/>
</dbReference>
<dbReference type="STRING" id="582515.KR51_00016500"/>
<evidence type="ECO:0000256" key="15">
    <source>
        <dbReference type="PIRSR" id="PIRSR000098-2"/>
    </source>
</evidence>
<feature type="binding site" evidence="15">
    <location>
        <position position="134"/>
    </location>
    <ligand>
        <name>NADPH</name>
        <dbReference type="ChEBI" id="CHEBI:57783"/>
    </ligand>
</feature>
<dbReference type="PATRIC" id="fig|582515.4.peg.1862"/>
<dbReference type="AlphaFoldDB" id="U5DLN2"/>
<keyword evidence="7 16" id="KW-0028">Amino-acid biosynthesis</keyword>
<dbReference type="InterPro" id="IPR045865">
    <property type="entry name" value="ACT-like_dom_sf"/>
</dbReference>
<evidence type="ECO:0000313" key="20">
    <source>
        <dbReference type="Proteomes" id="UP000016960"/>
    </source>
</evidence>
<dbReference type="InterPro" id="IPR016204">
    <property type="entry name" value="HDH"/>
</dbReference>
<name>U5DLN2_9CHRO</name>
<dbReference type="EC" id="1.1.1.3" evidence="5 16"/>
<accession>U5DLN2</accession>
<dbReference type="SUPFAM" id="SSF55347">
    <property type="entry name" value="Glyceraldehyde-3-phosphate dehydrogenase-like, C-terminal domain"/>
    <property type="match status" value="1"/>
</dbReference>
<dbReference type="Pfam" id="PF03447">
    <property type="entry name" value="NAD_binding_3"/>
    <property type="match status" value="1"/>
</dbReference>
<dbReference type="GO" id="GO:0004412">
    <property type="term" value="F:homoserine dehydrogenase activity"/>
    <property type="evidence" value="ECO:0007669"/>
    <property type="project" value="UniProtKB-EC"/>
</dbReference>
<evidence type="ECO:0000256" key="9">
    <source>
        <dbReference type="ARBA" id="ARBA00022857"/>
    </source>
</evidence>
<dbReference type="InterPro" id="IPR005106">
    <property type="entry name" value="Asp/hSer_DH_NAD-bd"/>
</dbReference>
<evidence type="ECO:0000256" key="8">
    <source>
        <dbReference type="ARBA" id="ARBA00022697"/>
    </source>
</evidence>
<evidence type="ECO:0000256" key="1">
    <source>
        <dbReference type="ARBA" id="ARBA00001920"/>
    </source>
</evidence>
<feature type="binding site" evidence="15">
    <location>
        <begin position="40"/>
        <end position="47"/>
    </location>
    <ligand>
        <name>NADP(+)</name>
        <dbReference type="ChEBI" id="CHEBI:58349"/>
    </ligand>
</feature>
<feature type="active site" description="Proton donor" evidence="14">
    <location>
        <position position="234"/>
    </location>
</feature>
<dbReference type="Gene3D" id="3.40.50.720">
    <property type="entry name" value="NAD(P)-binding Rossmann-like Domain"/>
    <property type="match status" value="1"/>
</dbReference>
<dbReference type="InterPro" id="IPR019811">
    <property type="entry name" value="HDH_CS"/>
</dbReference>
<keyword evidence="11" id="KW-0915">Sodium</keyword>
<protein>
    <recommendedName>
        <fullName evidence="6 16">Homoserine dehydrogenase</fullName>
        <ecNumber evidence="5 16">1.1.1.3</ecNumber>
    </recommendedName>
</protein>
<proteinExistence type="inferred from homology"/>
<dbReference type="Pfam" id="PF00742">
    <property type="entry name" value="Homoserine_dh"/>
    <property type="match status" value="1"/>
</dbReference>
<dbReference type="Gene3D" id="3.30.360.10">
    <property type="entry name" value="Dihydrodipicolinate Reductase, domain 2"/>
    <property type="match status" value="1"/>
</dbReference>
<keyword evidence="10 16" id="KW-0560">Oxidoreductase</keyword>
<evidence type="ECO:0000256" key="12">
    <source>
        <dbReference type="ARBA" id="ARBA00023167"/>
    </source>
</evidence>
<feature type="domain" description="ACT" evidence="18">
    <location>
        <begin position="389"/>
        <end position="466"/>
    </location>
</feature>
<dbReference type="GO" id="GO:0009088">
    <property type="term" value="P:threonine biosynthetic process"/>
    <property type="evidence" value="ECO:0007669"/>
    <property type="project" value="UniProtKB-UniPathway"/>
</dbReference>
<dbReference type="InterPro" id="IPR002912">
    <property type="entry name" value="ACT_dom"/>
</dbReference>
<comment type="pathway">
    <text evidence="3 16">Amino-acid biosynthesis; L-methionine biosynthesis via de novo pathway; L-homoserine from L-aspartate: step 3/3.</text>
</comment>
<keyword evidence="12 16" id="KW-0486">Methionine biosynthesis</keyword>
<evidence type="ECO:0000256" key="6">
    <source>
        <dbReference type="ARBA" id="ARBA00013376"/>
    </source>
</evidence>
<evidence type="ECO:0000256" key="3">
    <source>
        <dbReference type="ARBA" id="ARBA00005062"/>
    </source>
</evidence>
<comment type="pathway">
    <text evidence="2 16">Amino-acid biosynthesis; L-threonine biosynthesis; L-threonine from L-aspartate: step 3/5.</text>
</comment>
<dbReference type="PROSITE" id="PS01042">
    <property type="entry name" value="HOMOSER_DHGENASE"/>
    <property type="match status" value="1"/>
</dbReference>
<dbReference type="Pfam" id="PF01842">
    <property type="entry name" value="ACT"/>
    <property type="match status" value="1"/>
</dbReference>
<dbReference type="GO" id="GO:0050661">
    <property type="term" value="F:NADP binding"/>
    <property type="evidence" value="ECO:0007669"/>
    <property type="project" value="InterPro"/>
</dbReference>
<evidence type="ECO:0000256" key="13">
    <source>
        <dbReference type="ARBA" id="ARBA00048841"/>
    </source>
</evidence>
<dbReference type="eggNOG" id="COG0460">
    <property type="taxonomic scope" value="Bacteria"/>
</dbReference>
<evidence type="ECO:0000256" key="11">
    <source>
        <dbReference type="ARBA" id="ARBA00023053"/>
    </source>
</evidence>
<dbReference type="GO" id="GO:0009086">
    <property type="term" value="P:methionine biosynthetic process"/>
    <property type="evidence" value="ECO:0007669"/>
    <property type="project" value="UniProtKB-KW"/>
</dbReference>
<evidence type="ECO:0000256" key="14">
    <source>
        <dbReference type="PIRSR" id="PIRSR000098-1"/>
    </source>
</evidence>
<organism evidence="19 20">
    <name type="scientific">Rubidibacter lacunae KORDI 51-2</name>
    <dbReference type="NCBI Taxonomy" id="582515"/>
    <lineage>
        <taxon>Bacteria</taxon>
        <taxon>Bacillati</taxon>
        <taxon>Cyanobacteriota</taxon>
        <taxon>Cyanophyceae</taxon>
        <taxon>Oscillatoriophycideae</taxon>
        <taxon>Chroococcales</taxon>
        <taxon>Aphanothecaceae</taxon>
        <taxon>Rubidibacter</taxon>
    </lineage>
</organism>
<dbReference type="PANTHER" id="PTHR43331:SF1">
    <property type="entry name" value="HOMOSERINE DEHYDROGENASE"/>
    <property type="match status" value="1"/>
</dbReference>